<organism evidence="2 3">
    <name type="scientific">Erythrobacter rubeus</name>
    <dbReference type="NCBI Taxonomy" id="2760803"/>
    <lineage>
        <taxon>Bacteria</taxon>
        <taxon>Pseudomonadati</taxon>
        <taxon>Pseudomonadota</taxon>
        <taxon>Alphaproteobacteria</taxon>
        <taxon>Sphingomonadales</taxon>
        <taxon>Erythrobacteraceae</taxon>
        <taxon>Erythrobacter/Porphyrobacter group</taxon>
        <taxon>Erythrobacter</taxon>
    </lineage>
</organism>
<keyword evidence="3" id="KW-1185">Reference proteome</keyword>
<feature type="region of interest" description="Disordered" evidence="1">
    <location>
        <begin position="151"/>
        <end position="179"/>
    </location>
</feature>
<dbReference type="SUPFAM" id="SSF51182">
    <property type="entry name" value="RmlC-like cupins"/>
    <property type="match status" value="1"/>
</dbReference>
<reference evidence="2 3" key="1">
    <citation type="submission" date="2020-09" db="EMBL/GenBank/DDBJ databases">
        <authorList>
            <person name="Yoon J.-W."/>
        </authorList>
    </citation>
    <scope>NUCLEOTIDE SEQUENCE [LARGE SCALE GENOMIC DNA]</scope>
    <source>
        <strain evidence="2 3">KMU-140</strain>
    </source>
</reference>
<comment type="caution">
    <text evidence="2">The sequence shown here is derived from an EMBL/GenBank/DDBJ whole genome shotgun (WGS) entry which is preliminary data.</text>
</comment>
<dbReference type="RefSeq" id="WP_190788129.1">
    <property type="nucleotide sequence ID" value="NZ_JACXLC010000001.1"/>
</dbReference>
<gene>
    <name evidence="2" type="ORF">IB285_10500</name>
</gene>
<dbReference type="EMBL" id="JACXLC010000001">
    <property type="protein sequence ID" value="MBD2842686.1"/>
    <property type="molecule type" value="Genomic_DNA"/>
</dbReference>
<name>A0ABR8KX00_9SPHN</name>
<evidence type="ECO:0000313" key="2">
    <source>
        <dbReference type="EMBL" id="MBD2842686.1"/>
    </source>
</evidence>
<protein>
    <recommendedName>
        <fullName evidence="4">Cupin domain-containing protein</fullName>
    </recommendedName>
</protein>
<evidence type="ECO:0000313" key="3">
    <source>
        <dbReference type="Proteomes" id="UP000635384"/>
    </source>
</evidence>
<evidence type="ECO:0000256" key="1">
    <source>
        <dbReference type="SAM" id="MobiDB-lite"/>
    </source>
</evidence>
<dbReference type="Proteomes" id="UP000635384">
    <property type="component" value="Unassembled WGS sequence"/>
</dbReference>
<dbReference type="InterPro" id="IPR011051">
    <property type="entry name" value="RmlC_Cupin_sf"/>
</dbReference>
<accession>A0ABR8KX00</accession>
<sequence>MSGHIFKAELPDLQAWAAGQMVRAPDFVIGDNYLRRWWILPRNNYLNIYLHEFRRSDDDRALHDHPWPSTSFIIEGGYLEHTPEGVFKRKAGDVVGREAEAMHRVELFKSGSGESPAVSLFVTGSKVREWGFDCAQGWVSWMDFTNSEHPGQVGRGCGEPSDPTAVTPRGEAPKREVTV</sequence>
<evidence type="ECO:0008006" key="4">
    <source>
        <dbReference type="Google" id="ProtNLM"/>
    </source>
</evidence>
<proteinExistence type="predicted"/>